<reference evidence="1" key="1">
    <citation type="submission" date="2021-03" db="EMBL/GenBank/DDBJ databases">
        <authorList>
            <consortium name="Genoscope - CEA"/>
            <person name="William W."/>
        </authorList>
    </citation>
    <scope>NUCLEOTIDE SEQUENCE</scope>
    <source>
        <strain evidence="1">Doubled-haploid Pahang</strain>
    </source>
</reference>
<protein>
    <submittedName>
        <fullName evidence="1">(wild Malaysian banana) hypothetical protein</fullName>
    </submittedName>
</protein>
<dbReference type="Gramene" id="Ma02_t09890.1">
    <property type="protein sequence ID" value="Ma02_p09890.1"/>
    <property type="gene ID" value="Ma02_g09890"/>
</dbReference>
<keyword evidence="3" id="KW-1185">Reference proteome</keyword>
<evidence type="ECO:0000313" key="3">
    <source>
        <dbReference type="Proteomes" id="UP000012960"/>
    </source>
</evidence>
<name>A0A804I137_MUSAM</name>
<organism evidence="2 3">
    <name type="scientific">Musa acuminata subsp. malaccensis</name>
    <name type="common">Wild banana</name>
    <name type="synonym">Musa malaccensis</name>
    <dbReference type="NCBI Taxonomy" id="214687"/>
    <lineage>
        <taxon>Eukaryota</taxon>
        <taxon>Viridiplantae</taxon>
        <taxon>Streptophyta</taxon>
        <taxon>Embryophyta</taxon>
        <taxon>Tracheophyta</taxon>
        <taxon>Spermatophyta</taxon>
        <taxon>Magnoliopsida</taxon>
        <taxon>Liliopsida</taxon>
        <taxon>Zingiberales</taxon>
        <taxon>Musaceae</taxon>
        <taxon>Musa</taxon>
    </lineage>
</organism>
<dbReference type="EMBL" id="HG996467">
    <property type="protein sequence ID" value="CAG1861601.1"/>
    <property type="molecule type" value="Genomic_DNA"/>
</dbReference>
<sequence>MRECKRLIKEFDCEIKDQESRNTPDVSKQLNEKKQTMIKELNLYAAMRKTYQNSLGNQRIELFDMGAGGSDPAAENSLI</sequence>
<dbReference type="Proteomes" id="UP000012960">
    <property type="component" value="Unplaced"/>
</dbReference>
<dbReference type="InParanoid" id="A0A804I137"/>
<accession>A0A804I137</accession>
<dbReference type="OMA" id="IKEFDCE"/>
<dbReference type="EnsemblPlants" id="Ma02_t09890.1">
    <property type="protein sequence ID" value="Ma02_p09890.1"/>
    <property type="gene ID" value="Ma02_g09890"/>
</dbReference>
<evidence type="ECO:0000313" key="1">
    <source>
        <dbReference type="EMBL" id="CAG1861601.1"/>
    </source>
</evidence>
<dbReference type="AlphaFoldDB" id="A0A804I137"/>
<gene>
    <name evidence="1" type="ORF">GSMUA_64950.1</name>
</gene>
<reference evidence="2" key="2">
    <citation type="submission" date="2021-05" db="UniProtKB">
        <authorList>
            <consortium name="EnsemblPlants"/>
        </authorList>
    </citation>
    <scope>IDENTIFICATION</scope>
    <source>
        <strain evidence="2">subsp. malaccensis</strain>
    </source>
</reference>
<evidence type="ECO:0000313" key="2">
    <source>
        <dbReference type="EnsemblPlants" id="Ma02_p09890.1"/>
    </source>
</evidence>
<proteinExistence type="predicted"/>